<keyword evidence="3" id="KW-0732">Signal</keyword>
<name>A0A5U3CY92_SALDZ</name>
<evidence type="ECO:0000259" key="9">
    <source>
        <dbReference type="Pfam" id="PF02753"/>
    </source>
</evidence>
<sequence>MGKIPTHPFPDKSGDGNNVKNQFLVVSFFIFSGLIISPAVMAERNSVPHSDGVGTGATRVVYPSGSKHVTLSVYNTADHPFLVESVVLDESMQQEAPFIITPPLFRLDGGQRNTLRIMRTGGHFPADRESINWICVKPIPPEPDSTRDEGEKDSVGRDNLSVTTRLLSGICIKLFFRPEIVHGNSLDMADKVTWTIKGKTVTASNPTHFYMNISWASVNGKKLKMDKTYIPPFSEEKYPLPEGVVKNNAISWSVVGDYGEEKKILSILN</sequence>
<keyword evidence="5 7" id="KW-0143">Chaperone</keyword>
<dbReference type="InterPro" id="IPR036316">
    <property type="entry name" value="Pili_assmbl_chap_C_dom_sf"/>
</dbReference>
<comment type="subcellular location">
    <subcellularLocation>
        <location evidence="1 7">Periplasm</location>
    </subcellularLocation>
</comment>
<dbReference type="InterPro" id="IPR016148">
    <property type="entry name" value="Pili_assmbl_chaperone_C"/>
</dbReference>
<dbReference type="PRINTS" id="PR00969">
    <property type="entry name" value="CHAPERONPILI"/>
</dbReference>
<dbReference type="GO" id="GO:0030288">
    <property type="term" value="C:outer membrane-bounded periplasmic space"/>
    <property type="evidence" value="ECO:0007669"/>
    <property type="project" value="InterPro"/>
</dbReference>
<feature type="domain" description="Pili assembly chaperone C-terminal" evidence="9">
    <location>
        <begin position="204"/>
        <end position="261"/>
    </location>
</feature>
<evidence type="ECO:0000256" key="7">
    <source>
        <dbReference type="RuleBase" id="RU003918"/>
    </source>
</evidence>
<dbReference type="SUPFAM" id="SSF49354">
    <property type="entry name" value="PapD-like"/>
    <property type="match status" value="1"/>
</dbReference>
<evidence type="ECO:0000313" key="10">
    <source>
        <dbReference type="EMBL" id="EBP3693741.1"/>
    </source>
</evidence>
<reference evidence="10" key="1">
    <citation type="submission" date="2018-07" db="EMBL/GenBank/DDBJ databases">
        <authorList>
            <consortium name="GenomeTrakr network: Whole genome sequencing for foodborne pathogen traceback"/>
        </authorList>
    </citation>
    <scope>NUCLEOTIDE SEQUENCE</scope>
    <source>
        <strain evidence="10">CFSAN008697</strain>
    </source>
</reference>
<comment type="caution">
    <text evidence="10">The sequence shown here is derived from an EMBL/GenBank/DDBJ whole genome shotgun (WGS) entry which is preliminary data.</text>
</comment>
<feature type="domain" description="Pili assembly chaperone N-terminal" evidence="8">
    <location>
        <begin position="53"/>
        <end position="179"/>
    </location>
</feature>
<evidence type="ECO:0000256" key="2">
    <source>
        <dbReference type="ARBA" id="ARBA00007399"/>
    </source>
</evidence>
<evidence type="ECO:0000256" key="5">
    <source>
        <dbReference type="ARBA" id="ARBA00023186"/>
    </source>
</evidence>
<dbReference type="InterPro" id="IPR018046">
    <property type="entry name" value="Pili_assmbl_chaperone_CS"/>
</dbReference>
<gene>
    <name evidence="10" type="ORF">PG27_10870</name>
</gene>
<dbReference type="InterPro" id="IPR001829">
    <property type="entry name" value="Pili_assmbl_chaperone_bac"/>
</dbReference>
<protein>
    <submittedName>
        <fullName evidence="10">Molecular chaperone</fullName>
    </submittedName>
</protein>
<dbReference type="AlphaFoldDB" id="A0A5U3CY92"/>
<dbReference type="PROSITE" id="PS00635">
    <property type="entry name" value="PILI_CHAPERONE"/>
    <property type="match status" value="1"/>
</dbReference>
<dbReference type="InterPro" id="IPR013783">
    <property type="entry name" value="Ig-like_fold"/>
</dbReference>
<dbReference type="InterPro" id="IPR016147">
    <property type="entry name" value="Pili_assmbl_chaperone_N"/>
</dbReference>
<evidence type="ECO:0000256" key="1">
    <source>
        <dbReference type="ARBA" id="ARBA00004418"/>
    </source>
</evidence>
<dbReference type="InterPro" id="IPR008962">
    <property type="entry name" value="PapD-like_sf"/>
</dbReference>
<keyword evidence="4" id="KW-0574">Periplasm</keyword>
<dbReference type="SUPFAM" id="SSF49584">
    <property type="entry name" value="Periplasmic chaperone C-domain"/>
    <property type="match status" value="1"/>
</dbReference>
<dbReference type="Pfam" id="PF02753">
    <property type="entry name" value="PapD_C"/>
    <property type="match status" value="1"/>
</dbReference>
<dbReference type="EMBL" id="AAGLNK010000010">
    <property type="protein sequence ID" value="EBP3693741.1"/>
    <property type="molecule type" value="Genomic_DNA"/>
</dbReference>
<keyword evidence="6" id="KW-0393">Immunoglobulin domain</keyword>
<proteinExistence type="inferred from homology"/>
<dbReference type="InterPro" id="IPR050643">
    <property type="entry name" value="Periplasmic_pilus_chap"/>
</dbReference>
<accession>A0A5U3CY92</accession>
<dbReference type="Pfam" id="PF00345">
    <property type="entry name" value="PapD_N"/>
    <property type="match status" value="1"/>
</dbReference>
<dbReference type="PANTHER" id="PTHR30251">
    <property type="entry name" value="PILUS ASSEMBLY CHAPERONE"/>
    <property type="match status" value="1"/>
</dbReference>
<evidence type="ECO:0000256" key="6">
    <source>
        <dbReference type="ARBA" id="ARBA00023319"/>
    </source>
</evidence>
<dbReference type="GO" id="GO:0071555">
    <property type="term" value="P:cell wall organization"/>
    <property type="evidence" value="ECO:0007669"/>
    <property type="project" value="InterPro"/>
</dbReference>
<organism evidence="10">
    <name type="scientific">Salmonella diarizonae</name>
    <dbReference type="NCBI Taxonomy" id="59204"/>
    <lineage>
        <taxon>Bacteria</taxon>
        <taxon>Pseudomonadati</taxon>
        <taxon>Pseudomonadota</taxon>
        <taxon>Gammaproteobacteria</taxon>
        <taxon>Enterobacterales</taxon>
        <taxon>Enterobacteriaceae</taxon>
        <taxon>Salmonella</taxon>
    </lineage>
</organism>
<dbReference type="PANTHER" id="PTHR30251:SF9">
    <property type="entry name" value="CHAPERONE PROTEIN CAF1M"/>
    <property type="match status" value="1"/>
</dbReference>
<dbReference type="Gene3D" id="2.60.40.10">
    <property type="entry name" value="Immunoglobulins"/>
    <property type="match status" value="2"/>
</dbReference>
<evidence type="ECO:0000256" key="3">
    <source>
        <dbReference type="ARBA" id="ARBA00022729"/>
    </source>
</evidence>
<evidence type="ECO:0000256" key="4">
    <source>
        <dbReference type="ARBA" id="ARBA00022764"/>
    </source>
</evidence>
<evidence type="ECO:0000259" key="8">
    <source>
        <dbReference type="Pfam" id="PF00345"/>
    </source>
</evidence>
<comment type="similarity">
    <text evidence="2 7">Belongs to the periplasmic pilus chaperone family.</text>
</comment>